<organism evidence="2 3">
    <name type="scientific">Conexibacter stalactiti</name>
    <dbReference type="NCBI Taxonomy" id="1940611"/>
    <lineage>
        <taxon>Bacteria</taxon>
        <taxon>Bacillati</taxon>
        <taxon>Actinomycetota</taxon>
        <taxon>Thermoleophilia</taxon>
        <taxon>Solirubrobacterales</taxon>
        <taxon>Conexibacteraceae</taxon>
        <taxon>Conexibacter</taxon>
    </lineage>
</organism>
<protein>
    <submittedName>
        <fullName evidence="2">Uncharacterized protein</fullName>
    </submittedName>
</protein>
<dbReference type="EMBL" id="JAWSTH010000082">
    <property type="protein sequence ID" value="MDW5597303.1"/>
    <property type="molecule type" value="Genomic_DNA"/>
</dbReference>
<reference evidence="3" key="1">
    <citation type="submission" date="2023-07" db="EMBL/GenBank/DDBJ databases">
        <title>Conexibacter stalactiti sp. nov., isolated from stalactites in a lava cave and emended description of the genus Conexibacter.</title>
        <authorList>
            <person name="Lee S.D."/>
        </authorList>
    </citation>
    <scope>NUCLEOTIDE SEQUENCE [LARGE SCALE GENOMIC DNA]</scope>
    <source>
        <strain evidence="3">KCTC 39840</strain>
    </source>
</reference>
<evidence type="ECO:0000313" key="3">
    <source>
        <dbReference type="Proteomes" id="UP001284601"/>
    </source>
</evidence>
<evidence type="ECO:0000256" key="1">
    <source>
        <dbReference type="SAM" id="SignalP"/>
    </source>
</evidence>
<dbReference type="RefSeq" id="WP_318599767.1">
    <property type="nucleotide sequence ID" value="NZ_JAWSTH010000082.1"/>
</dbReference>
<evidence type="ECO:0000313" key="2">
    <source>
        <dbReference type="EMBL" id="MDW5597303.1"/>
    </source>
</evidence>
<gene>
    <name evidence="2" type="ORF">R7226_23345</name>
</gene>
<keyword evidence="1" id="KW-0732">Signal</keyword>
<sequence>MSRTRAGRTLAAAAATALLLAAAPAAQATQSTISGKISPNKGKPGTPLALTIGFTITRENGENNTLRQVVLDFPPNAVANGAKFPSCTPEAINARRSFNSCAKGSLIGRGSLIADVPAADVFNVPGKVTLFNGAGGKSITVHIYAENPVLISQAFSAPLRKTGGRYGYKLTANIPDTLQEIADGWFAEVKRFSTTVNAKWRGRGYIEAKRCPKSGRAPIAGAFDFLREASPTSALGFVTCKP</sequence>
<proteinExistence type="predicted"/>
<comment type="caution">
    <text evidence="2">The sequence shown here is derived from an EMBL/GenBank/DDBJ whole genome shotgun (WGS) entry which is preliminary data.</text>
</comment>
<name>A0ABU4HVG1_9ACTN</name>
<dbReference type="Proteomes" id="UP001284601">
    <property type="component" value="Unassembled WGS sequence"/>
</dbReference>
<feature type="chain" id="PRO_5046668263" evidence="1">
    <location>
        <begin position="29"/>
        <end position="242"/>
    </location>
</feature>
<feature type="signal peptide" evidence="1">
    <location>
        <begin position="1"/>
        <end position="28"/>
    </location>
</feature>
<keyword evidence="3" id="KW-1185">Reference proteome</keyword>
<accession>A0ABU4HVG1</accession>